<reference evidence="1" key="1">
    <citation type="submission" date="2018-05" db="EMBL/GenBank/DDBJ databases">
        <authorList>
            <person name="Lanie J.A."/>
            <person name="Ng W.-L."/>
            <person name="Kazmierczak K.M."/>
            <person name="Andrzejewski T.M."/>
            <person name="Davidsen T.M."/>
            <person name="Wayne K.J."/>
            <person name="Tettelin H."/>
            <person name="Glass J.I."/>
            <person name="Rusch D."/>
            <person name="Podicherti R."/>
            <person name="Tsui H.-C.T."/>
            <person name="Winkler M.E."/>
        </authorList>
    </citation>
    <scope>NUCLEOTIDE SEQUENCE</scope>
</reference>
<dbReference type="EMBL" id="UINC01003466">
    <property type="protein sequence ID" value="SVA06565.1"/>
    <property type="molecule type" value="Genomic_DNA"/>
</dbReference>
<accession>A0A381SRA7</accession>
<name>A0A381SRA7_9ZZZZ</name>
<dbReference type="AlphaFoldDB" id="A0A381SRA7"/>
<feature type="non-terminal residue" evidence="1">
    <location>
        <position position="1"/>
    </location>
</feature>
<sequence length="82" mass="8947">VDGNHAVTTVRTAASYYKANPLSGGILIRTMRIGLRLLTARGLRFQRSPHVALNGAKVMLGSTFVGLRCSSVWQYPRVSLFA</sequence>
<evidence type="ECO:0000313" key="1">
    <source>
        <dbReference type="EMBL" id="SVA06565.1"/>
    </source>
</evidence>
<proteinExistence type="predicted"/>
<protein>
    <submittedName>
        <fullName evidence="1">Uncharacterized protein</fullName>
    </submittedName>
</protein>
<organism evidence="1">
    <name type="scientific">marine metagenome</name>
    <dbReference type="NCBI Taxonomy" id="408172"/>
    <lineage>
        <taxon>unclassified sequences</taxon>
        <taxon>metagenomes</taxon>
        <taxon>ecological metagenomes</taxon>
    </lineage>
</organism>
<gene>
    <name evidence="1" type="ORF">METZ01_LOCUS59419</name>
</gene>